<comment type="caution">
    <text evidence="3">The sequence shown here is derived from an EMBL/GenBank/DDBJ whole genome shotgun (WGS) entry which is preliminary data.</text>
</comment>
<dbReference type="Gene3D" id="1.10.10.800">
    <property type="match status" value="1"/>
</dbReference>
<evidence type="ECO:0000313" key="3">
    <source>
        <dbReference type="EMBL" id="KAF2727559.1"/>
    </source>
</evidence>
<evidence type="ECO:0000313" key="4">
    <source>
        <dbReference type="Proteomes" id="UP000799444"/>
    </source>
</evidence>
<feature type="domain" description="Serine aminopeptidase S33" evidence="2">
    <location>
        <begin position="42"/>
        <end position="158"/>
    </location>
</feature>
<organism evidence="3 4">
    <name type="scientific">Polyplosphaeria fusca</name>
    <dbReference type="NCBI Taxonomy" id="682080"/>
    <lineage>
        <taxon>Eukaryota</taxon>
        <taxon>Fungi</taxon>
        <taxon>Dikarya</taxon>
        <taxon>Ascomycota</taxon>
        <taxon>Pezizomycotina</taxon>
        <taxon>Dothideomycetes</taxon>
        <taxon>Pleosporomycetidae</taxon>
        <taxon>Pleosporales</taxon>
        <taxon>Tetraplosphaeriaceae</taxon>
        <taxon>Polyplosphaeria</taxon>
    </lineage>
</organism>
<dbReference type="InterPro" id="IPR051411">
    <property type="entry name" value="Polyketide_trans_af380"/>
</dbReference>
<dbReference type="AlphaFoldDB" id="A0A9P4UUV0"/>
<dbReference type="InterPro" id="IPR022742">
    <property type="entry name" value="Hydrolase_4"/>
</dbReference>
<evidence type="ECO:0000256" key="1">
    <source>
        <dbReference type="ARBA" id="ARBA00029464"/>
    </source>
</evidence>
<dbReference type="Pfam" id="PF12146">
    <property type="entry name" value="Hydrolase_4"/>
    <property type="match status" value="1"/>
</dbReference>
<dbReference type="PANTHER" id="PTHR47751">
    <property type="entry name" value="SUPERFAMILY HYDROLASE, PUTATIVE (AFU_ORTHOLOGUE AFUA_2G16580)-RELATED"/>
    <property type="match status" value="1"/>
</dbReference>
<comment type="similarity">
    <text evidence="1">Belongs to the polyketide transferase af380 family.</text>
</comment>
<dbReference type="OrthoDB" id="2498029at2759"/>
<sequence length="314" mass="35292">MKSPSATLKPYEELLPFKRVEFPTNDGTILRGNLYHGDDAKNPAPLVIFCHGIGLVKEQYLENWFRHVVQAGYHVLSYDHRSFGDSDGVPREQFSWMGQAEDFIDAVSFARSLPEVNEDKVFGWGVAHAGGLIAIAAAMDKRIAGIIMFLPCIDGTYDRKIWGEWLWDAVKANRFAQSSETVAFWPLSDAEAAGTGGSVLSGYYVRDWSVNGLRMAEQGENNFTGRMTLSSYWSDYNLRPMDFLDRIAPTPVLWTMATNDVVCGPLEFTKGEYDKMKDPKDVCILEGEHLPQYFDPGFAKSVDALLAFLDRWTS</sequence>
<evidence type="ECO:0000259" key="2">
    <source>
        <dbReference type="Pfam" id="PF12146"/>
    </source>
</evidence>
<reference evidence="3" key="1">
    <citation type="journal article" date="2020" name="Stud. Mycol.">
        <title>101 Dothideomycetes genomes: a test case for predicting lifestyles and emergence of pathogens.</title>
        <authorList>
            <person name="Haridas S."/>
            <person name="Albert R."/>
            <person name="Binder M."/>
            <person name="Bloem J."/>
            <person name="Labutti K."/>
            <person name="Salamov A."/>
            <person name="Andreopoulos B."/>
            <person name="Baker S."/>
            <person name="Barry K."/>
            <person name="Bills G."/>
            <person name="Bluhm B."/>
            <person name="Cannon C."/>
            <person name="Castanera R."/>
            <person name="Culley D."/>
            <person name="Daum C."/>
            <person name="Ezra D."/>
            <person name="Gonzalez J."/>
            <person name="Henrissat B."/>
            <person name="Kuo A."/>
            <person name="Liang C."/>
            <person name="Lipzen A."/>
            <person name="Lutzoni F."/>
            <person name="Magnuson J."/>
            <person name="Mondo S."/>
            <person name="Nolan M."/>
            <person name="Ohm R."/>
            <person name="Pangilinan J."/>
            <person name="Park H.-J."/>
            <person name="Ramirez L."/>
            <person name="Alfaro M."/>
            <person name="Sun H."/>
            <person name="Tritt A."/>
            <person name="Yoshinaga Y."/>
            <person name="Zwiers L.-H."/>
            <person name="Turgeon B."/>
            <person name="Goodwin S."/>
            <person name="Spatafora J."/>
            <person name="Crous P."/>
            <person name="Grigoriev I."/>
        </authorList>
    </citation>
    <scope>NUCLEOTIDE SEQUENCE</scope>
    <source>
        <strain evidence="3">CBS 125425</strain>
    </source>
</reference>
<name>A0A9P4UUV0_9PLEO</name>
<accession>A0A9P4UUV0</accession>
<dbReference type="SUPFAM" id="SSF53474">
    <property type="entry name" value="alpha/beta-Hydrolases"/>
    <property type="match status" value="1"/>
</dbReference>
<dbReference type="InterPro" id="IPR029058">
    <property type="entry name" value="AB_hydrolase_fold"/>
</dbReference>
<keyword evidence="4" id="KW-1185">Reference proteome</keyword>
<dbReference type="Gene3D" id="3.40.50.1820">
    <property type="entry name" value="alpha/beta hydrolase"/>
    <property type="match status" value="1"/>
</dbReference>
<dbReference type="EMBL" id="ML996325">
    <property type="protein sequence ID" value="KAF2727559.1"/>
    <property type="molecule type" value="Genomic_DNA"/>
</dbReference>
<gene>
    <name evidence="3" type="ORF">EJ04DRAFT_557306</name>
</gene>
<dbReference type="Proteomes" id="UP000799444">
    <property type="component" value="Unassembled WGS sequence"/>
</dbReference>
<protein>
    <submittedName>
        <fullName evidence="3">Alpha/beta-hydrolase</fullName>
    </submittedName>
</protein>
<proteinExistence type="inferred from homology"/>
<dbReference type="PANTHER" id="PTHR47751:SF2">
    <property type="entry name" value="DLTD N-TERMINAL DOMAIN PROTEIN (AFU_ORTHOLOGUE AFUA_8G00380)-RELATED"/>
    <property type="match status" value="1"/>
</dbReference>